<organism evidence="3 4">
    <name type="scientific">Laodelphax striatellus</name>
    <name type="common">Small brown planthopper</name>
    <name type="synonym">Delphax striatella</name>
    <dbReference type="NCBI Taxonomy" id="195883"/>
    <lineage>
        <taxon>Eukaryota</taxon>
        <taxon>Metazoa</taxon>
        <taxon>Ecdysozoa</taxon>
        <taxon>Arthropoda</taxon>
        <taxon>Hexapoda</taxon>
        <taxon>Insecta</taxon>
        <taxon>Pterygota</taxon>
        <taxon>Neoptera</taxon>
        <taxon>Paraneoptera</taxon>
        <taxon>Hemiptera</taxon>
        <taxon>Auchenorrhyncha</taxon>
        <taxon>Fulgoroidea</taxon>
        <taxon>Delphacidae</taxon>
        <taxon>Criomorphinae</taxon>
        <taxon>Laodelphax</taxon>
    </lineage>
</organism>
<feature type="chain" id="PRO_5019834091" evidence="2">
    <location>
        <begin position="16"/>
        <end position="130"/>
    </location>
</feature>
<keyword evidence="4" id="KW-1185">Reference proteome</keyword>
<feature type="region of interest" description="Disordered" evidence="1">
    <location>
        <begin position="13"/>
        <end position="58"/>
    </location>
</feature>
<evidence type="ECO:0000256" key="1">
    <source>
        <dbReference type="SAM" id="MobiDB-lite"/>
    </source>
</evidence>
<gene>
    <name evidence="3" type="ORF">LSTR_LSTR017454</name>
</gene>
<feature type="compositionally biased region" description="Acidic residues" evidence="1">
    <location>
        <begin position="17"/>
        <end position="30"/>
    </location>
</feature>
<proteinExistence type="predicted"/>
<accession>A0A482XA12</accession>
<dbReference type="Proteomes" id="UP000291343">
    <property type="component" value="Unassembled WGS sequence"/>
</dbReference>
<protein>
    <submittedName>
        <fullName evidence="3">Uncharacterized protein</fullName>
    </submittedName>
</protein>
<sequence>MIFLFLSLTPSGVWSDGTEEESNDNNETGDDEKSPTAGDNRLNLSDDVTSPEAATKSVNNINDNIEEIILRQGGTSIVAQRMLPSNRKGVDGVPRWREQLQKESSQLFHPETEAVSLVDGHGDATFGTPV</sequence>
<dbReference type="EMBL" id="QKKF02015535">
    <property type="protein sequence ID" value="RZF42141.1"/>
    <property type="molecule type" value="Genomic_DNA"/>
</dbReference>
<keyword evidence="2" id="KW-0732">Signal</keyword>
<dbReference type="AlphaFoldDB" id="A0A482XA12"/>
<reference evidence="3 4" key="1">
    <citation type="journal article" date="2017" name="Gigascience">
        <title>Genome sequence of the small brown planthopper, Laodelphax striatellus.</title>
        <authorList>
            <person name="Zhu J."/>
            <person name="Jiang F."/>
            <person name="Wang X."/>
            <person name="Yang P."/>
            <person name="Bao Y."/>
            <person name="Zhao W."/>
            <person name="Wang W."/>
            <person name="Lu H."/>
            <person name="Wang Q."/>
            <person name="Cui N."/>
            <person name="Li J."/>
            <person name="Chen X."/>
            <person name="Luo L."/>
            <person name="Yu J."/>
            <person name="Kang L."/>
            <person name="Cui F."/>
        </authorList>
    </citation>
    <scope>NUCLEOTIDE SEQUENCE [LARGE SCALE GENOMIC DNA]</scope>
    <source>
        <strain evidence="3">Lst14</strain>
    </source>
</reference>
<dbReference type="OrthoDB" id="10063653at2759"/>
<feature type="signal peptide" evidence="2">
    <location>
        <begin position="1"/>
        <end position="15"/>
    </location>
</feature>
<comment type="caution">
    <text evidence="3">The sequence shown here is derived from an EMBL/GenBank/DDBJ whole genome shotgun (WGS) entry which is preliminary data.</text>
</comment>
<evidence type="ECO:0000313" key="3">
    <source>
        <dbReference type="EMBL" id="RZF42141.1"/>
    </source>
</evidence>
<dbReference type="STRING" id="195883.A0A482XA12"/>
<dbReference type="InParanoid" id="A0A482XA12"/>
<name>A0A482XA12_LAOST</name>
<evidence type="ECO:0000256" key="2">
    <source>
        <dbReference type="SAM" id="SignalP"/>
    </source>
</evidence>
<evidence type="ECO:0000313" key="4">
    <source>
        <dbReference type="Proteomes" id="UP000291343"/>
    </source>
</evidence>